<dbReference type="AlphaFoldDB" id="A0A2N3IK90"/>
<dbReference type="InterPro" id="IPR008271">
    <property type="entry name" value="Ser/Thr_kinase_AS"/>
</dbReference>
<protein>
    <submittedName>
        <fullName evidence="3">Protein kinase domain</fullName>
    </submittedName>
</protein>
<dbReference type="PANTHER" id="PTHR44167">
    <property type="entry name" value="OVARIAN-SPECIFIC SERINE/THREONINE-PROTEIN KINASE LOK-RELATED"/>
    <property type="match status" value="1"/>
</dbReference>
<reference evidence="3 4" key="1">
    <citation type="submission" date="2017-06" db="EMBL/GenBank/DDBJ databases">
        <title>Raineya orbicola gen. nov., sp. nov. a slightly thermophilic bacterium of the phylum Bacteroidetes and the description of Raineyaceae fam. nov.</title>
        <authorList>
            <person name="Albuquerque L."/>
            <person name="Polonia A.R.M."/>
            <person name="Barroso C."/>
            <person name="Froufe H.J.C."/>
            <person name="Lage O."/>
            <person name="Lobo-Da-Cunha A."/>
            <person name="Egas C."/>
            <person name="Da Costa M.S."/>
        </authorList>
    </citation>
    <scope>NUCLEOTIDE SEQUENCE [LARGE SCALE GENOMIC DNA]</scope>
    <source>
        <strain evidence="3 4">SPSPC-11</strain>
    </source>
</reference>
<name>A0A2N3IK90_9BACT</name>
<comment type="caution">
    <text evidence="3">The sequence shown here is derived from an EMBL/GenBank/DDBJ whole genome shotgun (WGS) entry which is preliminary data.</text>
</comment>
<keyword evidence="3" id="KW-0808">Transferase</keyword>
<feature type="region of interest" description="Disordered" evidence="1">
    <location>
        <begin position="322"/>
        <end position="347"/>
    </location>
</feature>
<evidence type="ECO:0000256" key="1">
    <source>
        <dbReference type="SAM" id="MobiDB-lite"/>
    </source>
</evidence>
<dbReference type="PROSITE" id="PS50011">
    <property type="entry name" value="PROTEIN_KINASE_DOM"/>
    <property type="match status" value="1"/>
</dbReference>
<dbReference type="SMART" id="SM00220">
    <property type="entry name" value="S_TKc"/>
    <property type="match status" value="1"/>
</dbReference>
<dbReference type="InterPro" id="IPR000719">
    <property type="entry name" value="Prot_kinase_dom"/>
</dbReference>
<organism evidence="3 4">
    <name type="scientific">Raineya orbicola</name>
    <dbReference type="NCBI Taxonomy" id="2016530"/>
    <lineage>
        <taxon>Bacteria</taxon>
        <taxon>Pseudomonadati</taxon>
        <taxon>Bacteroidota</taxon>
        <taxon>Cytophagia</taxon>
        <taxon>Cytophagales</taxon>
        <taxon>Raineyaceae</taxon>
        <taxon>Raineya</taxon>
    </lineage>
</organism>
<dbReference type="Proteomes" id="UP000233387">
    <property type="component" value="Unassembled WGS sequence"/>
</dbReference>
<gene>
    <name evidence="3" type="ORF">Rain11_0261</name>
</gene>
<dbReference type="SUPFAM" id="SSF56112">
    <property type="entry name" value="Protein kinase-like (PK-like)"/>
    <property type="match status" value="1"/>
</dbReference>
<dbReference type="GO" id="GO:0004674">
    <property type="term" value="F:protein serine/threonine kinase activity"/>
    <property type="evidence" value="ECO:0007669"/>
    <property type="project" value="TreeGrafter"/>
</dbReference>
<evidence type="ECO:0000313" key="3">
    <source>
        <dbReference type="EMBL" id="PKQ70724.1"/>
    </source>
</evidence>
<dbReference type="PANTHER" id="PTHR44167:SF18">
    <property type="entry name" value="PROTEIN KINASE DOMAIN-CONTAINING PROTEIN"/>
    <property type="match status" value="1"/>
</dbReference>
<dbReference type="RefSeq" id="WP_101357527.1">
    <property type="nucleotide sequence ID" value="NZ_NKXO01000003.1"/>
</dbReference>
<sequence length="384" mass="43795">MLKGEIINGYVILQDFTTAGGGLSKWTFARKGEKEYFIKEFLSPKYPTETSPGSPKSKERKKQECEKFENHHKNLMKQINERCGVGGNLVVTLDFFRVGSTYYKVTEKIDVASLSPKEIYALPLPNKILILKTIAHSLNILHKAGIVHGDLKPENVLIKQTRLNYYTTKLIDFDNSYFSGNPPELSEEVVGDMVFYSPELARYIQGKENPEKLTTQSDIFALGLLYCIFLQGELPDFPKKYAYPCLAVNEGKELKLIDAKLPKKLKKMVNAMLAPSPTERPTAEEIFETLKNLDLKDDDELVKVPERKSFVETYWEEKEKKEAESKSSKLKMTFSKKKEKTTEETEASLELEMKKFEEAMKIIDEMTGVSESKLRGKGLKIGKK</sequence>
<keyword evidence="4" id="KW-1185">Reference proteome</keyword>
<proteinExistence type="predicted"/>
<dbReference type="InterPro" id="IPR011009">
    <property type="entry name" value="Kinase-like_dom_sf"/>
</dbReference>
<dbReference type="GO" id="GO:0005737">
    <property type="term" value="C:cytoplasm"/>
    <property type="evidence" value="ECO:0007669"/>
    <property type="project" value="TreeGrafter"/>
</dbReference>
<feature type="domain" description="Protein kinase" evidence="2">
    <location>
        <begin position="13"/>
        <end position="293"/>
    </location>
</feature>
<evidence type="ECO:0000313" key="4">
    <source>
        <dbReference type="Proteomes" id="UP000233387"/>
    </source>
</evidence>
<dbReference type="Gene3D" id="1.10.510.10">
    <property type="entry name" value="Transferase(Phosphotransferase) domain 1"/>
    <property type="match status" value="1"/>
</dbReference>
<dbReference type="PROSITE" id="PS00108">
    <property type="entry name" value="PROTEIN_KINASE_ST"/>
    <property type="match status" value="1"/>
</dbReference>
<accession>A0A2N3IK90</accession>
<keyword evidence="3" id="KW-0418">Kinase</keyword>
<dbReference type="GO" id="GO:0005524">
    <property type="term" value="F:ATP binding"/>
    <property type="evidence" value="ECO:0007669"/>
    <property type="project" value="InterPro"/>
</dbReference>
<dbReference type="Pfam" id="PF00069">
    <property type="entry name" value="Pkinase"/>
    <property type="match status" value="1"/>
</dbReference>
<dbReference type="OrthoDB" id="9813021at2"/>
<dbReference type="EMBL" id="NKXO01000003">
    <property type="protein sequence ID" value="PKQ70724.1"/>
    <property type="molecule type" value="Genomic_DNA"/>
</dbReference>
<evidence type="ECO:0000259" key="2">
    <source>
        <dbReference type="PROSITE" id="PS50011"/>
    </source>
</evidence>